<dbReference type="InterPro" id="IPR058240">
    <property type="entry name" value="rSAM_sf"/>
</dbReference>
<dbReference type="PROSITE" id="PS50926">
    <property type="entry name" value="TRAM"/>
    <property type="match status" value="1"/>
</dbReference>
<evidence type="ECO:0000256" key="2">
    <source>
        <dbReference type="ARBA" id="ARBA00008616"/>
    </source>
</evidence>
<keyword evidence="16" id="KW-1185">Reference proteome</keyword>
<keyword evidence="8 11" id="KW-0408">Iron</keyword>
<dbReference type="InterPro" id="IPR020612">
    <property type="entry name" value="Methylthiotransferase_CS"/>
</dbReference>
<gene>
    <name evidence="15" type="ORF">DPC56_03670</name>
</gene>
<comment type="function">
    <text evidence="1 11">Catalyzes the methylthiolation of N6-threonylcarbamoyladenosine (t(6)A), leading to the formation of 2-methylthio-N6-threonylcarbamoyladenosine (ms(2)t(6)A) at position 37 in tRNAs that read codons beginning with adenine.</text>
</comment>
<protein>
    <recommendedName>
        <fullName evidence="11">tRNA-t(6)A37 methylthiotransferase</fullName>
        <ecNumber evidence="11">2.8.4.5</ecNumber>
    </recommendedName>
</protein>
<dbReference type="InterPro" id="IPR002792">
    <property type="entry name" value="TRAM_dom"/>
</dbReference>
<dbReference type="GO" id="GO:0035598">
    <property type="term" value="F:tRNA (N(6)-L-threonylcarbamoyladenosine(37)-C(2))-methylthiotransferase activity"/>
    <property type="evidence" value="ECO:0007669"/>
    <property type="project" value="UniProtKB-UniRule"/>
</dbReference>
<evidence type="ECO:0000256" key="3">
    <source>
        <dbReference type="ARBA" id="ARBA00022485"/>
    </source>
</evidence>
<dbReference type="EC" id="2.8.4.5" evidence="11"/>
<comment type="catalytic activity">
    <reaction evidence="10 11">
        <text>N(6)-L-threonylcarbamoyladenosine(37) in tRNA + (sulfur carrier)-SH + AH2 + 2 S-adenosyl-L-methionine = 2-methylsulfanyl-N(6)-L-threonylcarbamoyladenosine(37) in tRNA + (sulfur carrier)-H + 5'-deoxyadenosine + L-methionine + A + S-adenosyl-L-homocysteine + 2 H(+)</text>
        <dbReference type="Rhea" id="RHEA:37075"/>
        <dbReference type="Rhea" id="RHEA-COMP:10163"/>
        <dbReference type="Rhea" id="RHEA-COMP:11092"/>
        <dbReference type="Rhea" id="RHEA-COMP:14737"/>
        <dbReference type="Rhea" id="RHEA-COMP:14739"/>
        <dbReference type="ChEBI" id="CHEBI:13193"/>
        <dbReference type="ChEBI" id="CHEBI:15378"/>
        <dbReference type="ChEBI" id="CHEBI:17319"/>
        <dbReference type="ChEBI" id="CHEBI:17499"/>
        <dbReference type="ChEBI" id="CHEBI:29917"/>
        <dbReference type="ChEBI" id="CHEBI:57844"/>
        <dbReference type="ChEBI" id="CHEBI:57856"/>
        <dbReference type="ChEBI" id="CHEBI:59789"/>
        <dbReference type="ChEBI" id="CHEBI:64428"/>
        <dbReference type="ChEBI" id="CHEBI:74418"/>
        <dbReference type="ChEBI" id="CHEBI:74420"/>
        <dbReference type="EC" id="2.8.4.5"/>
    </reaction>
</comment>
<keyword evidence="4 11" id="KW-0808">Transferase</keyword>
<name>A0A328PHU6_9EURY</name>
<dbReference type="InterPro" id="IPR005839">
    <property type="entry name" value="Methylthiotransferase"/>
</dbReference>
<feature type="domain" description="Radical SAM core" evidence="14">
    <location>
        <begin position="134"/>
        <end position="363"/>
    </location>
</feature>
<evidence type="ECO:0000256" key="4">
    <source>
        <dbReference type="ARBA" id="ARBA00022679"/>
    </source>
</evidence>
<dbReference type="Gene3D" id="3.40.50.12160">
    <property type="entry name" value="Methylthiotransferase, N-terminal domain"/>
    <property type="match status" value="1"/>
</dbReference>
<dbReference type="SFLD" id="SFLDG01082">
    <property type="entry name" value="B12-binding_domain_containing"/>
    <property type="match status" value="1"/>
</dbReference>
<organism evidence="15 16">
    <name type="scientific">Methanothermobacter tenebrarum</name>
    <dbReference type="NCBI Taxonomy" id="680118"/>
    <lineage>
        <taxon>Archaea</taxon>
        <taxon>Methanobacteriati</taxon>
        <taxon>Methanobacteriota</taxon>
        <taxon>Methanomada group</taxon>
        <taxon>Methanobacteria</taxon>
        <taxon>Methanobacteriales</taxon>
        <taxon>Methanobacteriaceae</taxon>
        <taxon>Methanothermobacter</taxon>
    </lineage>
</organism>
<dbReference type="InterPro" id="IPR006638">
    <property type="entry name" value="Elp3/MiaA/NifB-like_rSAM"/>
</dbReference>
<comment type="cofactor">
    <cofactor evidence="11">
        <name>[4Fe-4S] cluster</name>
        <dbReference type="ChEBI" id="CHEBI:49883"/>
    </cofactor>
    <text evidence="11">Binds 1 or 2 [4Fe-4S] cluster. One cluster is coordinated with 3 cysteines and an exchangeable S-adenosyl-L-methionine.</text>
</comment>
<dbReference type="FunFam" id="3.80.30.20:FF:000002">
    <property type="entry name" value="threonylcarbamoyladenosine tRNA methylthiotransferase isoform X2"/>
    <property type="match status" value="1"/>
</dbReference>
<dbReference type="InterPro" id="IPR007197">
    <property type="entry name" value="rSAM"/>
</dbReference>
<evidence type="ECO:0000259" key="14">
    <source>
        <dbReference type="PROSITE" id="PS51918"/>
    </source>
</evidence>
<evidence type="ECO:0000256" key="10">
    <source>
        <dbReference type="ARBA" id="ARBA00051661"/>
    </source>
</evidence>
<dbReference type="SUPFAM" id="SSF102114">
    <property type="entry name" value="Radical SAM enzymes"/>
    <property type="match status" value="1"/>
</dbReference>
<keyword evidence="3 11" id="KW-0004">4Fe-4S</keyword>
<dbReference type="SMART" id="SM00729">
    <property type="entry name" value="Elp3"/>
    <property type="match status" value="1"/>
</dbReference>
<dbReference type="FunFam" id="3.40.50.12160:FF:000003">
    <property type="entry name" value="CDK5 regulatory subunit-associated protein 1"/>
    <property type="match status" value="1"/>
</dbReference>
<dbReference type="PANTHER" id="PTHR11918:SF45">
    <property type="entry name" value="THREONYLCARBAMOYLADENOSINE TRNA METHYLTHIOTRANSFERASE"/>
    <property type="match status" value="1"/>
</dbReference>
<dbReference type="PROSITE" id="PS01278">
    <property type="entry name" value="MTTASE_RADICAL"/>
    <property type="match status" value="1"/>
</dbReference>
<dbReference type="Gene3D" id="3.80.30.20">
    <property type="entry name" value="tm_1862 like domain"/>
    <property type="match status" value="1"/>
</dbReference>
<dbReference type="AlphaFoldDB" id="A0A328PHU6"/>
<evidence type="ECO:0000256" key="9">
    <source>
        <dbReference type="ARBA" id="ARBA00023014"/>
    </source>
</evidence>
<reference evidence="15 16" key="1">
    <citation type="submission" date="2018-06" db="EMBL/GenBank/DDBJ databases">
        <title>Draft genome sequence of hyperthermophilic methanogen Methanothermobacter tenebrarum sp. MCM-B 1447.</title>
        <authorList>
            <person name="Pore S.D."/>
            <person name="Dagar S."/>
            <person name="Dhakephalkar P.K."/>
        </authorList>
    </citation>
    <scope>NUCLEOTIDE SEQUENCE [LARGE SCALE GENOMIC DNA]</scope>
    <source>
        <strain evidence="15 16">MCM B 1447</strain>
    </source>
</reference>
<dbReference type="SFLD" id="SFLDG01061">
    <property type="entry name" value="methylthiotransferase"/>
    <property type="match status" value="1"/>
</dbReference>
<dbReference type="PANTHER" id="PTHR11918">
    <property type="entry name" value="RADICAL SAM PROTEINS"/>
    <property type="match status" value="1"/>
</dbReference>
<dbReference type="EMBL" id="QLOE01000003">
    <property type="protein sequence ID" value="RAO79415.1"/>
    <property type="molecule type" value="Genomic_DNA"/>
</dbReference>
<comment type="caution">
    <text evidence="15">The sequence shown here is derived from an EMBL/GenBank/DDBJ whole genome shotgun (WGS) entry which is preliminary data.</text>
</comment>
<keyword evidence="5 11" id="KW-0949">S-adenosyl-L-methionine</keyword>
<dbReference type="NCBIfam" id="TIGR00089">
    <property type="entry name" value="MiaB/RimO family radical SAM methylthiotransferase"/>
    <property type="match status" value="1"/>
</dbReference>
<evidence type="ECO:0000259" key="12">
    <source>
        <dbReference type="PROSITE" id="PS50926"/>
    </source>
</evidence>
<dbReference type="Pfam" id="PF04055">
    <property type="entry name" value="Radical_SAM"/>
    <property type="match status" value="1"/>
</dbReference>
<dbReference type="OrthoDB" id="372134at2157"/>
<keyword evidence="7 11" id="KW-0479">Metal-binding</keyword>
<accession>A0A328PHU6</accession>
<dbReference type="PROSITE" id="PS51449">
    <property type="entry name" value="MTTASE_N"/>
    <property type="match status" value="1"/>
</dbReference>
<feature type="domain" description="TRAM" evidence="12">
    <location>
        <begin position="366"/>
        <end position="425"/>
    </location>
</feature>
<keyword evidence="9 11" id="KW-0411">Iron-sulfur</keyword>
<dbReference type="InterPro" id="IPR006466">
    <property type="entry name" value="MiaB-like_arc_euk"/>
</dbReference>
<comment type="similarity">
    <text evidence="2 11">Belongs to the methylthiotransferase family. CDKAL1 subfamily.</text>
</comment>
<dbReference type="InterPro" id="IPR023404">
    <property type="entry name" value="rSAM_horseshoe"/>
</dbReference>
<dbReference type="Pfam" id="PF00919">
    <property type="entry name" value="UPF0004"/>
    <property type="match status" value="1"/>
</dbReference>
<dbReference type="SFLD" id="SFLDS00029">
    <property type="entry name" value="Radical_SAM"/>
    <property type="match status" value="1"/>
</dbReference>
<evidence type="ECO:0000256" key="1">
    <source>
        <dbReference type="ARBA" id="ARBA00002399"/>
    </source>
</evidence>
<dbReference type="GO" id="GO:0051539">
    <property type="term" value="F:4 iron, 4 sulfur cluster binding"/>
    <property type="evidence" value="ECO:0007669"/>
    <property type="project" value="UniProtKB-UniRule"/>
</dbReference>
<dbReference type="Proteomes" id="UP000249782">
    <property type="component" value="Unassembled WGS sequence"/>
</dbReference>
<dbReference type="InterPro" id="IPR038135">
    <property type="entry name" value="Methylthiotransferase_N_sf"/>
</dbReference>
<keyword evidence="6 11" id="KW-0819">tRNA processing</keyword>
<dbReference type="Pfam" id="PF01938">
    <property type="entry name" value="TRAM"/>
    <property type="match status" value="1"/>
</dbReference>
<evidence type="ECO:0000256" key="7">
    <source>
        <dbReference type="ARBA" id="ARBA00022723"/>
    </source>
</evidence>
<dbReference type="GO" id="GO:0046872">
    <property type="term" value="F:metal ion binding"/>
    <property type="evidence" value="ECO:0007669"/>
    <property type="project" value="UniProtKB-UniRule"/>
</dbReference>
<dbReference type="InterPro" id="IPR013848">
    <property type="entry name" value="Methylthiotransferase_N"/>
</dbReference>
<evidence type="ECO:0000256" key="11">
    <source>
        <dbReference type="RuleBase" id="RU368081"/>
    </source>
</evidence>
<dbReference type="NCBIfam" id="TIGR01578">
    <property type="entry name" value="MiaB-like-B"/>
    <property type="match status" value="1"/>
</dbReference>
<proteinExistence type="inferred from homology"/>
<dbReference type="PROSITE" id="PS51918">
    <property type="entry name" value="RADICAL_SAM"/>
    <property type="match status" value="1"/>
</dbReference>
<feature type="domain" description="MTTase N-terminal" evidence="13">
    <location>
        <begin position="1"/>
        <end position="113"/>
    </location>
</feature>
<evidence type="ECO:0000256" key="8">
    <source>
        <dbReference type="ARBA" id="ARBA00023004"/>
    </source>
</evidence>
<dbReference type="RefSeq" id="WP_112093702.1">
    <property type="nucleotide sequence ID" value="NZ_QLOE01000003.1"/>
</dbReference>
<sequence>MRAYIETFGCTFNKGDSEIMAGILSKEGIRLVETIKDADLIIINTCYVKHPTEHKVINRIKRVQELYPSKPLIVAGCMVEIDPEKLEKIAPRASWIGPHKIHKIYKVVKGAIKGERIKETGSYPIKKVEMPRIRFNPHIHIIQLCEGCLGECTYCCTRFARGKLQSYPISAVKREAEKAIIEGCKELQLTAQDTAAYGRDIGESLPELLNEISSIDDDFRIRVGMMHPRNVLDILEDLIDAFKSEKVYKFLHLPVQSGNNRVLEDMGRGYKVEDFKYIVESFREEIPEMSIATDIIVGYPTEDEEAFQDTCKLLKEIKPNFIHLSKYKHRPRALSSSLKELDFKVVKRRSKIIEEIKSEITIKDNMKLVGTSQKILIVEKGKKGGFIGRTNSYIPVITENADPGSFLKVKINGATNTYLTATPIV</sequence>
<evidence type="ECO:0000256" key="5">
    <source>
        <dbReference type="ARBA" id="ARBA00022691"/>
    </source>
</evidence>
<evidence type="ECO:0000313" key="15">
    <source>
        <dbReference type="EMBL" id="RAO79415.1"/>
    </source>
</evidence>
<evidence type="ECO:0000313" key="16">
    <source>
        <dbReference type="Proteomes" id="UP000249782"/>
    </source>
</evidence>
<evidence type="ECO:0000256" key="6">
    <source>
        <dbReference type="ARBA" id="ARBA00022694"/>
    </source>
</evidence>
<evidence type="ECO:0000259" key="13">
    <source>
        <dbReference type="PROSITE" id="PS51449"/>
    </source>
</evidence>